<accession>A0ABX1FAW2</accession>
<proteinExistence type="predicted"/>
<keyword evidence="1" id="KW-0472">Membrane</keyword>
<gene>
    <name evidence="2" type="ORF">FXN61_02975</name>
</gene>
<evidence type="ECO:0000313" key="2">
    <source>
        <dbReference type="EMBL" id="NKE55841.1"/>
    </source>
</evidence>
<dbReference type="RefSeq" id="WP_167969999.1">
    <property type="nucleotide sequence ID" value="NZ_VSRL01000006.1"/>
</dbReference>
<reference evidence="2 3" key="1">
    <citation type="submission" date="2019-08" db="EMBL/GenBank/DDBJ databases">
        <title>Lentzea from Indian Himalayas.</title>
        <authorList>
            <person name="Mandal S."/>
            <person name="Mallick Gupta A."/>
            <person name="Maiti P.K."/>
            <person name="Sarkar J."/>
            <person name="Mandal S."/>
        </authorList>
    </citation>
    <scope>NUCLEOTIDE SEQUENCE [LARGE SCALE GENOMIC DNA]</scope>
    <source>
        <strain evidence="2 3">PSKA42</strain>
    </source>
</reference>
<protein>
    <submittedName>
        <fullName evidence="2">Uncharacterized protein</fullName>
    </submittedName>
</protein>
<evidence type="ECO:0000313" key="3">
    <source>
        <dbReference type="Proteomes" id="UP001515943"/>
    </source>
</evidence>
<evidence type="ECO:0000256" key="1">
    <source>
        <dbReference type="SAM" id="Phobius"/>
    </source>
</evidence>
<sequence length="92" mass="9847">MTTPYSGAPHSRRRCSASATSTVLLVVTAFAFTGWMLTQGHSPVVAVSTASAVMAVTITLSRSRLISIRPFSARFGVLPPSDPPVIWQDSER</sequence>
<keyword evidence="1" id="KW-1133">Transmembrane helix</keyword>
<organism evidence="2 3">
    <name type="scientific">Lentzea indica</name>
    <dbReference type="NCBI Taxonomy" id="2604800"/>
    <lineage>
        <taxon>Bacteria</taxon>
        <taxon>Bacillati</taxon>
        <taxon>Actinomycetota</taxon>
        <taxon>Actinomycetes</taxon>
        <taxon>Pseudonocardiales</taxon>
        <taxon>Pseudonocardiaceae</taxon>
        <taxon>Lentzea</taxon>
    </lineage>
</organism>
<dbReference type="EMBL" id="VSRL01000006">
    <property type="protein sequence ID" value="NKE55841.1"/>
    <property type="molecule type" value="Genomic_DNA"/>
</dbReference>
<dbReference type="Proteomes" id="UP001515943">
    <property type="component" value="Unassembled WGS sequence"/>
</dbReference>
<name>A0ABX1FAW2_9PSEU</name>
<keyword evidence="3" id="KW-1185">Reference proteome</keyword>
<feature type="transmembrane region" description="Helical" evidence="1">
    <location>
        <begin position="41"/>
        <end position="60"/>
    </location>
</feature>
<keyword evidence="1" id="KW-0812">Transmembrane</keyword>
<comment type="caution">
    <text evidence="2">The sequence shown here is derived from an EMBL/GenBank/DDBJ whole genome shotgun (WGS) entry which is preliminary data.</text>
</comment>